<feature type="region of interest" description="Disordered" evidence="6">
    <location>
        <begin position="175"/>
        <end position="214"/>
    </location>
</feature>
<dbReference type="PANTHER" id="PTHR14003">
    <property type="entry name" value="TRANSCRIPTIONAL REPRESSOR PROTEIN YY"/>
    <property type="match status" value="1"/>
</dbReference>
<dbReference type="AlphaFoldDB" id="J0WWG0"/>
<dbReference type="PROSITE" id="PS50157">
    <property type="entry name" value="ZINC_FINGER_C2H2_2"/>
    <property type="match status" value="2"/>
</dbReference>
<dbReference type="eggNOG" id="KOG1074">
    <property type="taxonomic scope" value="Eukaryota"/>
</dbReference>
<keyword evidence="9" id="KW-1185">Reference proteome</keyword>
<feature type="region of interest" description="Disordered" evidence="6">
    <location>
        <begin position="362"/>
        <end position="387"/>
    </location>
</feature>
<dbReference type="InterPro" id="IPR036236">
    <property type="entry name" value="Znf_C2H2_sf"/>
</dbReference>
<protein>
    <recommendedName>
        <fullName evidence="7">C2H2-type domain-containing protein</fullName>
    </recommendedName>
</protein>
<dbReference type="GO" id="GO:0000978">
    <property type="term" value="F:RNA polymerase II cis-regulatory region sequence-specific DNA binding"/>
    <property type="evidence" value="ECO:0007669"/>
    <property type="project" value="TreeGrafter"/>
</dbReference>
<dbReference type="GO" id="GO:0000981">
    <property type="term" value="F:DNA-binding transcription factor activity, RNA polymerase II-specific"/>
    <property type="evidence" value="ECO:0007669"/>
    <property type="project" value="TreeGrafter"/>
</dbReference>
<evidence type="ECO:0000256" key="6">
    <source>
        <dbReference type="SAM" id="MobiDB-lite"/>
    </source>
</evidence>
<sequence length="416" mass="44360">MYGRYQSELIHALESPGAHAGESAGTHQNGARLDVGKSDTAMLRAPYQPQALPLDLGLLPHAHGAQLSSEDTEAPPTHSIPDHAGFSASLSQGHDARVPLAMADYDHAANRGEALSLNIPYLTATSRIPLPSFVPPHDLGAAHAVSVRAPALELPPRQPQFIPAPSRSHDLAQAPPFGHRTPGSSGSEIPPGHRIGLPTAAPPPPSTLADAGRQTLSESPPFMYRCQYCPKAFLSDHGFRVHQRAHEGPKPYKCPVTTCGRTFTTRPNAMRHLTAHGDAAAGLHILRLTTRVVSTSTSGITQCRPASLRPLTQGRVLPPPSRNPLPPASLLAACATSTTRASRYPLRVPDPASLIAPCPLPPVRRRPGVEERDSWDSPPTDDPYHPVGWLRRPVLPGPAIEADVARELNLEVGADP</sequence>
<organism evidence="8 9">
    <name type="scientific">Auricularia subglabra (strain TFB-10046 / SS5)</name>
    <name type="common">White-rot fungus</name>
    <name type="synonym">Auricularia delicata (strain TFB10046)</name>
    <dbReference type="NCBI Taxonomy" id="717982"/>
    <lineage>
        <taxon>Eukaryota</taxon>
        <taxon>Fungi</taxon>
        <taxon>Dikarya</taxon>
        <taxon>Basidiomycota</taxon>
        <taxon>Agaricomycotina</taxon>
        <taxon>Agaricomycetes</taxon>
        <taxon>Auriculariales</taxon>
        <taxon>Auriculariaceae</taxon>
        <taxon>Auricularia</taxon>
    </lineage>
</organism>
<keyword evidence="1" id="KW-0479">Metal-binding</keyword>
<gene>
    <name evidence="8" type="ORF">AURDEDRAFT_170737</name>
</gene>
<dbReference type="InParanoid" id="J0WWG0"/>
<reference evidence="9" key="1">
    <citation type="journal article" date="2012" name="Science">
        <title>The Paleozoic origin of enzymatic lignin decomposition reconstructed from 31 fungal genomes.</title>
        <authorList>
            <person name="Floudas D."/>
            <person name="Binder M."/>
            <person name="Riley R."/>
            <person name="Barry K."/>
            <person name="Blanchette R.A."/>
            <person name="Henrissat B."/>
            <person name="Martinez A.T."/>
            <person name="Otillar R."/>
            <person name="Spatafora J.W."/>
            <person name="Yadav J.S."/>
            <person name="Aerts A."/>
            <person name="Benoit I."/>
            <person name="Boyd A."/>
            <person name="Carlson A."/>
            <person name="Copeland A."/>
            <person name="Coutinho P.M."/>
            <person name="de Vries R.P."/>
            <person name="Ferreira P."/>
            <person name="Findley K."/>
            <person name="Foster B."/>
            <person name="Gaskell J."/>
            <person name="Glotzer D."/>
            <person name="Gorecki P."/>
            <person name="Heitman J."/>
            <person name="Hesse C."/>
            <person name="Hori C."/>
            <person name="Igarashi K."/>
            <person name="Jurgens J.A."/>
            <person name="Kallen N."/>
            <person name="Kersten P."/>
            <person name="Kohler A."/>
            <person name="Kuees U."/>
            <person name="Kumar T.K.A."/>
            <person name="Kuo A."/>
            <person name="LaButti K."/>
            <person name="Larrondo L.F."/>
            <person name="Lindquist E."/>
            <person name="Ling A."/>
            <person name="Lombard V."/>
            <person name="Lucas S."/>
            <person name="Lundell T."/>
            <person name="Martin R."/>
            <person name="McLaughlin D.J."/>
            <person name="Morgenstern I."/>
            <person name="Morin E."/>
            <person name="Murat C."/>
            <person name="Nagy L.G."/>
            <person name="Nolan M."/>
            <person name="Ohm R.A."/>
            <person name="Patyshakuliyeva A."/>
            <person name="Rokas A."/>
            <person name="Ruiz-Duenas F.J."/>
            <person name="Sabat G."/>
            <person name="Salamov A."/>
            <person name="Samejima M."/>
            <person name="Schmutz J."/>
            <person name="Slot J.C."/>
            <person name="St John F."/>
            <person name="Stenlid J."/>
            <person name="Sun H."/>
            <person name="Sun S."/>
            <person name="Syed K."/>
            <person name="Tsang A."/>
            <person name="Wiebenga A."/>
            <person name="Young D."/>
            <person name="Pisabarro A."/>
            <person name="Eastwood D.C."/>
            <person name="Martin F."/>
            <person name="Cullen D."/>
            <person name="Grigoriev I.V."/>
            <person name="Hibbett D.S."/>
        </authorList>
    </citation>
    <scope>NUCLEOTIDE SEQUENCE [LARGE SCALE GENOMIC DNA]</scope>
    <source>
        <strain evidence="9">TFB10046</strain>
    </source>
</reference>
<dbReference type="EMBL" id="JH687805">
    <property type="protein sequence ID" value="EJD40159.1"/>
    <property type="molecule type" value="Genomic_DNA"/>
</dbReference>
<feature type="domain" description="C2H2-type" evidence="7">
    <location>
        <begin position="252"/>
        <end position="281"/>
    </location>
</feature>
<dbReference type="PROSITE" id="PS00028">
    <property type="entry name" value="ZINC_FINGER_C2H2_1"/>
    <property type="match status" value="2"/>
</dbReference>
<evidence type="ECO:0000313" key="8">
    <source>
        <dbReference type="EMBL" id="EJD40159.1"/>
    </source>
</evidence>
<dbReference type="SMART" id="SM00355">
    <property type="entry name" value="ZnF_C2H2"/>
    <property type="match status" value="2"/>
</dbReference>
<proteinExistence type="predicted"/>
<dbReference type="PANTHER" id="PTHR14003:SF19">
    <property type="entry name" value="YY2 TRANSCRIPTION FACTOR"/>
    <property type="match status" value="1"/>
</dbReference>
<keyword evidence="3 5" id="KW-0863">Zinc-finger</keyword>
<name>J0WWG0_AURST</name>
<dbReference type="Proteomes" id="UP000006514">
    <property type="component" value="Unassembled WGS sequence"/>
</dbReference>
<dbReference type="GO" id="GO:0031519">
    <property type="term" value="C:PcG protein complex"/>
    <property type="evidence" value="ECO:0007669"/>
    <property type="project" value="TreeGrafter"/>
</dbReference>
<keyword evidence="4" id="KW-0862">Zinc</keyword>
<accession>J0WWG0</accession>
<evidence type="ECO:0000256" key="5">
    <source>
        <dbReference type="PROSITE-ProRule" id="PRU00042"/>
    </source>
</evidence>
<evidence type="ECO:0000313" key="9">
    <source>
        <dbReference type="Proteomes" id="UP000006514"/>
    </source>
</evidence>
<dbReference type="OrthoDB" id="21416at2759"/>
<evidence type="ECO:0000256" key="3">
    <source>
        <dbReference type="ARBA" id="ARBA00022771"/>
    </source>
</evidence>
<evidence type="ECO:0000256" key="2">
    <source>
        <dbReference type="ARBA" id="ARBA00022737"/>
    </source>
</evidence>
<feature type="domain" description="C2H2-type" evidence="7">
    <location>
        <begin position="224"/>
        <end position="251"/>
    </location>
</feature>
<keyword evidence="2" id="KW-0677">Repeat</keyword>
<evidence type="ECO:0000259" key="7">
    <source>
        <dbReference type="PROSITE" id="PS50157"/>
    </source>
</evidence>
<dbReference type="SUPFAM" id="SSF57667">
    <property type="entry name" value="beta-beta-alpha zinc fingers"/>
    <property type="match status" value="1"/>
</dbReference>
<dbReference type="GO" id="GO:0005667">
    <property type="term" value="C:transcription regulator complex"/>
    <property type="evidence" value="ECO:0007669"/>
    <property type="project" value="TreeGrafter"/>
</dbReference>
<dbReference type="KEGG" id="adl:AURDEDRAFT_170737"/>
<dbReference type="InterPro" id="IPR013087">
    <property type="entry name" value="Znf_C2H2_type"/>
</dbReference>
<evidence type="ECO:0000256" key="4">
    <source>
        <dbReference type="ARBA" id="ARBA00022833"/>
    </source>
</evidence>
<dbReference type="GO" id="GO:0000785">
    <property type="term" value="C:chromatin"/>
    <property type="evidence" value="ECO:0007669"/>
    <property type="project" value="TreeGrafter"/>
</dbReference>
<dbReference type="GO" id="GO:0008270">
    <property type="term" value="F:zinc ion binding"/>
    <property type="evidence" value="ECO:0007669"/>
    <property type="project" value="UniProtKB-KW"/>
</dbReference>
<dbReference type="Pfam" id="PF00096">
    <property type="entry name" value="zf-C2H2"/>
    <property type="match status" value="1"/>
</dbReference>
<dbReference type="Gene3D" id="3.30.160.60">
    <property type="entry name" value="Classic Zinc Finger"/>
    <property type="match status" value="2"/>
</dbReference>
<evidence type="ECO:0000256" key="1">
    <source>
        <dbReference type="ARBA" id="ARBA00022723"/>
    </source>
</evidence>